<protein>
    <submittedName>
        <fullName evidence="1">Uncharacterized protein</fullName>
    </submittedName>
</protein>
<geneLocation type="mitochondrion" evidence="1"/>
<sequence length="137" mass="16240">MVDEGSYNLRDDIMVGHYNYIKKVIGELQRIIRWSYGVLSISVDSKGGSISKIDEEIRSLSESNSNSGTVSPIPIRIDEDQYPILPKSPIPIRIDKDQYPLVKKRYEYFRYERRWEIRSIKQKGYEYCRDRRSEIGW</sequence>
<gene>
    <name evidence="1" type="primary">orf137</name>
</gene>
<organism evidence="1">
    <name type="scientific">Tricholoma saponaceum</name>
    <dbReference type="NCBI Taxonomy" id="113602"/>
    <lineage>
        <taxon>Eukaryota</taxon>
        <taxon>Fungi</taxon>
        <taxon>Dikarya</taxon>
        <taxon>Basidiomycota</taxon>
        <taxon>Agaricomycotina</taxon>
        <taxon>Agaricomycetes</taxon>
        <taxon>Agaricomycetidae</taxon>
        <taxon>Agaricales</taxon>
        <taxon>Tricholomatineae</taxon>
        <taxon>Tricholomataceae</taxon>
        <taxon>Tricholoma</taxon>
    </lineage>
</organism>
<keyword evidence="1" id="KW-0496">Mitochondrion</keyword>
<dbReference type="AlphaFoldDB" id="A0A6C0W4F2"/>
<name>A0A6C0W4F2_9AGAR</name>
<dbReference type="RefSeq" id="YP_009739442.1">
    <property type="nucleotide sequence ID" value="NC_046502.1"/>
</dbReference>
<dbReference type="GeneID" id="44802837"/>
<reference evidence="1" key="1">
    <citation type="journal article" date="2021" name="Front. Genet.">
        <title>Comparative Mitogenomic Analysis Reveals Dynamics of Intron Within and Between Tricholoma Species and Phylogeny of Basidiomycota.</title>
        <authorList>
            <person name="Huang W."/>
            <person name="Feng H."/>
            <person name="Tu W."/>
            <person name="Xiong C."/>
            <person name="Jin X."/>
            <person name="Li P."/>
            <person name="Wang X."/>
            <person name="Li Q."/>
        </authorList>
    </citation>
    <scope>NUCLEOTIDE SEQUENCE</scope>
</reference>
<evidence type="ECO:0000313" key="1">
    <source>
        <dbReference type="EMBL" id="QIC20286.1"/>
    </source>
</evidence>
<accession>A0A6C0W4F2</accession>
<dbReference type="EMBL" id="MN873038">
    <property type="protein sequence ID" value="QIC20286.1"/>
    <property type="molecule type" value="Genomic_DNA"/>
</dbReference>
<proteinExistence type="predicted"/>